<keyword evidence="11 16" id="KW-0676">Redox-active center</keyword>
<comment type="caution">
    <text evidence="19">The sequence shown here is derived from an EMBL/GenBank/DDBJ whole genome shotgun (WGS) entry which is preliminary data.</text>
</comment>
<evidence type="ECO:0000256" key="14">
    <source>
        <dbReference type="PIRSR" id="PIRSR000350-3"/>
    </source>
</evidence>
<keyword evidence="10" id="KW-1015">Disulfide bond</keyword>
<dbReference type="PRINTS" id="PR00411">
    <property type="entry name" value="PNDRDTASEI"/>
</dbReference>
<feature type="binding site" evidence="14">
    <location>
        <begin position="171"/>
        <end position="178"/>
    </location>
    <ligand>
        <name>NAD(+)</name>
        <dbReference type="ChEBI" id="CHEBI:57540"/>
    </ligand>
</feature>
<evidence type="ECO:0000256" key="4">
    <source>
        <dbReference type="ARBA" id="ARBA00016961"/>
    </source>
</evidence>
<dbReference type="OrthoDB" id="9786429at2"/>
<gene>
    <name evidence="19" type="primary">lpd</name>
    <name evidence="19" type="ORF">Dpo_1c06170</name>
</gene>
<comment type="cofactor">
    <cofactor evidence="14 16">
        <name>FAD</name>
        <dbReference type="ChEBI" id="CHEBI:57692"/>
    </cofactor>
    <text evidence="14 16">Binds 1 FAD per subunit.</text>
</comment>
<dbReference type="EC" id="1.8.1.4" evidence="3 16"/>
<dbReference type="InterPro" id="IPR001100">
    <property type="entry name" value="Pyr_nuc-diS_OxRdtase"/>
</dbReference>
<keyword evidence="14" id="KW-0547">Nucleotide-binding</keyword>
<dbReference type="GO" id="GO:0050660">
    <property type="term" value="F:flavin adenine dinucleotide binding"/>
    <property type="evidence" value="ECO:0007669"/>
    <property type="project" value="InterPro"/>
</dbReference>
<dbReference type="Proteomes" id="UP000014216">
    <property type="component" value="Unassembled WGS sequence"/>
</dbReference>
<protein>
    <recommendedName>
        <fullName evidence="4 16">Dihydrolipoyl dehydrogenase</fullName>
        <ecNumber evidence="3 16">1.8.1.4</ecNumber>
    </recommendedName>
</protein>
<dbReference type="PANTHER" id="PTHR22912:SF217">
    <property type="entry name" value="DIHYDROLIPOYL DEHYDROGENASE"/>
    <property type="match status" value="1"/>
</dbReference>
<sequence length="456" mass="48394">MYDVMIIGGGSGGYAAAIRAAQLGANVILAECGETGGTCVNRGCIPSKVWLKAGDLYSQMKKADAFGINFSSEEIDLNTLKERKSGVSAEIQMGMEALMQNNGVEFIKGRAVIKSPREVDVDGQTIETKKIIVATGSSLEAPDIPGLDKAGMTTDDVLEMTEVPESILVCGFGYIEVEMAFLLNTFGCSVTMVGNAARILPGEDSETSQRIAQALREKGVQIIPKASVESVKTTKKGSVCVLSGAKEESVTVKKVLVSKRIPNTKDLGLEELGVKLNDDNGIQVNDRLESSVEGIFAIGDVTGGSMLSHTASSMAVFAAENAMGQDNCYPFHLIPRCLWTQPEMGSVGLSEDEAEEKGYDVETGAFPYAVNGLAMVRNQVDGAVKVVFDTKYGEILGVHIVGSNATEVIGEAVMAMQLECTVQELARSIRVHPTFSEAVVDAARDAGGWALFLPKG</sequence>
<evidence type="ECO:0000256" key="8">
    <source>
        <dbReference type="ARBA" id="ARBA00023002"/>
    </source>
</evidence>
<evidence type="ECO:0000256" key="5">
    <source>
        <dbReference type="ARBA" id="ARBA00022490"/>
    </source>
</evidence>
<dbReference type="PANTHER" id="PTHR22912">
    <property type="entry name" value="DISULFIDE OXIDOREDUCTASE"/>
    <property type="match status" value="1"/>
</dbReference>
<dbReference type="InterPro" id="IPR023753">
    <property type="entry name" value="FAD/NAD-binding_dom"/>
</dbReference>
<feature type="binding site" evidence="14">
    <location>
        <begin position="306"/>
        <end position="309"/>
    </location>
    <ligand>
        <name>FAD</name>
        <dbReference type="ChEBI" id="CHEBI:57692"/>
    </ligand>
</feature>
<feature type="domain" description="Pyridine nucleotide-disulphide oxidoreductase dimerisation" evidence="17">
    <location>
        <begin position="334"/>
        <end position="443"/>
    </location>
</feature>
<comment type="catalytic activity">
    <reaction evidence="12 16">
        <text>N(6)-[(R)-dihydrolipoyl]-L-lysyl-[protein] + NAD(+) = N(6)-[(R)-lipoyl]-L-lysyl-[protein] + NADH + H(+)</text>
        <dbReference type="Rhea" id="RHEA:15045"/>
        <dbReference type="Rhea" id="RHEA-COMP:10474"/>
        <dbReference type="Rhea" id="RHEA-COMP:10475"/>
        <dbReference type="ChEBI" id="CHEBI:15378"/>
        <dbReference type="ChEBI" id="CHEBI:57540"/>
        <dbReference type="ChEBI" id="CHEBI:57945"/>
        <dbReference type="ChEBI" id="CHEBI:83099"/>
        <dbReference type="ChEBI" id="CHEBI:83100"/>
        <dbReference type="EC" id="1.8.1.4"/>
    </reaction>
</comment>
<evidence type="ECO:0000259" key="18">
    <source>
        <dbReference type="Pfam" id="PF07992"/>
    </source>
</evidence>
<feature type="active site" description="Proton acceptor" evidence="13">
    <location>
        <position position="432"/>
    </location>
</feature>
<dbReference type="RefSeq" id="WP_006964218.1">
    <property type="nucleotide sequence ID" value="NZ_APJX01000001.1"/>
</dbReference>
<name>S0G846_9BACT</name>
<keyword evidence="5" id="KW-0963">Cytoplasm</keyword>
<dbReference type="InterPro" id="IPR006258">
    <property type="entry name" value="Lipoamide_DH"/>
</dbReference>
<evidence type="ECO:0000256" key="16">
    <source>
        <dbReference type="RuleBase" id="RU003692"/>
    </source>
</evidence>
<dbReference type="PIRSF" id="PIRSF000350">
    <property type="entry name" value="Mercury_reductase_MerA"/>
    <property type="match status" value="1"/>
</dbReference>
<comment type="miscellaneous">
    <text evidence="16">The active site is a redox-active disulfide bond.</text>
</comment>
<feature type="binding site" evidence="14">
    <location>
        <position position="48"/>
    </location>
    <ligand>
        <name>FAD</name>
        <dbReference type="ChEBI" id="CHEBI:57692"/>
    </ligand>
</feature>
<evidence type="ECO:0000313" key="20">
    <source>
        <dbReference type="Proteomes" id="UP000014216"/>
    </source>
</evidence>
<dbReference type="Gene3D" id="3.50.50.60">
    <property type="entry name" value="FAD/NAD(P)-binding domain"/>
    <property type="match status" value="2"/>
</dbReference>
<proteinExistence type="inferred from homology"/>
<keyword evidence="8 16" id="KW-0560">Oxidoreductase</keyword>
<keyword evidence="9 14" id="KW-0520">NAD</keyword>
<dbReference type="InterPro" id="IPR012999">
    <property type="entry name" value="Pyr_OxRdtase_I_AS"/>
</dbReference>
<keyword evidence="7 14" id="KW-0274">FAD</keyword>
<dbReference type="EMBL" id="APJX01000001">
    <property type="protein sequence ID" value="EMS81476.1"/>
    <property type="molecule type" value="Genomic_DNA"/>
</dbReference>
<evidence type="ECO:0000256" key="9">
    <source>
        <dbReference type="ARBA" id="ARBA00023027"/>
    </source>
</evidence>
<dbReference type="SUPFAM" id="SSF55424">
    <property type="entry name" value="FAD/NAD-linked reductases, dimerisation (C-terminal) domain"/>
    <property type="match status" value="1"/>
</dbReference>
<evidence type="ECO:0000256" key="10">
    <source>
        <dbReference type="ARBA" id="ARBA00023157"/>
    </source>
</evidence>
<keyword evidence="20" id="KW-1185">Reference proteome</keyword>
<dbReference type="AlphaFoldDB" id="S0G846"/>
<dbReference type="InterPro" id="IPR036188">
    <property type="entry name" value="FAD/NAD-bd_sf"/>
</dbReference>
<dbReference type="Pfam" id="PF07992">
    <property type="entry name" value="Pyr_redox_2"/>
    <property type="match status" value="1"/>
</dbReference>
<feature type="binding site" evidence="14">
    <location>
        <begin position="135"/>
        <end position="137"/>
    </location>
    <ligand>
        <name>FAD</name>
        <dbReference type="ChEBI" id="CHEBI:57692"/>
    </ligand>
</feature>
<dbReference type="PRINTS" id="PR00368">
    <property type="entry name" value="FADPNR"/>
</dbReference>
<accession>S0G846</accession>
<evidence type="ECO:0000256" key="15">
    <source>
        <dbReference type="PIRSR" id="PIRSR000350-4"/>
    </source>
</evidence>
<dbReference type="Gene3D" id="3.30.390.30">
    <property type="match status" value="1"/>
</dbReference>
<dbReference type="GO" id="GO:0006103">
    <property type="term" value="P:2-oxoglutarate metabolic process"/>
    <property type="evidence" value="ECO:0007669"/>
    <property type="project" value="TreeGrafter"/>
</dbReference>
<dbReference type="FunFam" id="3.30.390.30:FF:000001">
    <property type="entry name" value="Dihydrolipoyl dehydrogenase"/>
    <property type="match status" value="1"/>
</dbReference>
<evidence type="ECO:0000256" key="11">
    <source>
        <dbReference type="ARBA" id="ARBA00023284"/>
    </source>
</evidence>
<dbReference type="NCBIfam" id="TIGR01350">
    <property type="entry name" value="lipoamide_DH"/>
    <property type="match status" value="1"/>
</dbReference>
<dbReference type="PROSITE" id="PS00076">
    <property type="entry name" value="PYRIDINE_REDOX_1"/>
    <property type="match status" value="1"/>
</dbReference>
<evidence type="ECO:0000259" key="17">
    <source>
        <dbReference type="Pfam" id="PF02852"/>
    </source>
</evidence>
<comment type="similarity">
    <text evidence="2 16">Belongs to the class-I pyridine nucleotide-disulfide oxidoreductase family.</text>
</comment>
<organism evidence="19 20">
    <name type="scientific">Desulfotignum phosphitoxidans DSM 13687</name>
    <dbReference type="NCBI Taxonomy" id="1286635"/>
    <lineage>
        <taxon>Bacteria</taxon>
        <taxon>Pseudomonadati</taxon>
        <taxon>Thermodesulfobacteriota</taxon>
        <taxon>Desulfobacteria</taxon>
        <taxon>Desulfobacterales</taxon>
        <taxon>Desulfobacteraceae</taxon>
        <taxon>Desulfotignum</taxon>
    </lineage>
</organism>
<evidence type="ECO:0000256" key="6">
    <source>
        <dbReference type="ARBA" id="ARBA00022630"/>
    </source>
</evidence>
<dbReference type="InterPro" id="IPR016156">
    <property type="entry name" value="FAD/NAD-linked_Rdtase_dimer_sf"/>
</dbReference>
<dbReference type="GO" id="GO:0005737">
    <property type="term" value="C:cytoplasm"/>
    <property type="evidence" value="ECO:0007669"/>
    <property type="project" value="UniProtKB-SubCell"/>
</dbReference>
<evidence type="ECO:0000256" key="1">
    <source>
        <dbReference type="ARBA" id="ARBA00004496"/>
    </source>
</evidence>
<feature type="domain" description="FAD/NAD(P)-binding" evidence="18">
    <location>
        <begin position="2"/>
        <end position="315"/>
    </location>
</feature>
<comment type="subcellular location">
    <subcellularLocation>
        <location evidence="1">Cytoplasm</location>
    </subcellularLocation>
</comment>
<evidence type="ECO:0000256" key="12">
    <source>
        <dbReference type="ARBA" id="ARBA00049187"/>
    </source>
</evidence>
<evidence type="ECO:0000256" key="3">
    <source>
        <dbReference type="ARBA" id="ARBA00012608"/>
    </source>
</evidence>
<dbReference type="SUPFAM" id="SSF51905">
    <property type="entry name" value="FAD/NAD(P)-binding domain"/>
    <property type="match status" value="1"/>
</dbReference>
<dbReference type="Pfam" id="PF02852">
    <property type="entry name" value="Pyr_redox_dim"/>
    <property type="match status" value="1"/>
</dbReference>
<dbReference type="GO" id="GO:0004148">
    <property type="term" value="F:dihydrolipoyl dehydrogenase (NADH) activity"/>
    <property type="evidence" value="ECO:0007669"/>
    <property type="project" value="UniProtKB-EC"/>
</dbReference>
<evidence type="ECO:0000256" key="2">
    <source>
        <dbReference type="ARBA" id="ARBA00007532"/>
    </source>
</evidence>
<keyword evidence="6 16" id="KW-0285">Flavoprotein</keyword>
<reference evidence="19 20" key="1">
    <citation type="journal article" date="2013" name="Genome Announc.">
        <title>Draft Genome Sequence of Desulfotignum phosphitoxidans DSM 13687 Strain FiPS-3.</title>
        <authorList>
            <person name="Poehlein A."/>
            <person name="Daniel R."/>
            <person name="Simeonova D.D."/>
        </authorList>
    </citation>
    <scope>NUCLEOTIDE SEQUENCE [LARGE SCALE GENOMIC DNA]</scope>
    <source>
        <strain evidence="19 20">DSM 13687</strain>
    </source>
</reference>
<feature type="disulfide bond" description="Redox-active" evidence="15">
    <location>
        <begin position="39"/>
        <end position="44"/>
    </location>
</feature>
<dbReference type="InterPro" id="IPR004099">
    <property type="entry name" value="Pyr_nucl-diS_OxRdtase_dimer"/>
</dbReference>
<evidence type="ECO:0000256" key="7">
    <source>
        <dbReference type="ARBA" id="ARBA00022827"/>
    </source>
</evidence>
<feature type="binding site" evidence="14">
    <location>
        <position position="300"/>
    </location>
    <ligand>
        <name>FAD</name>
        <dbReference type="ChEBI" id="CHEBI:57692"/>
    </ligand>
</feature>
<dbReference type="InterPro" id="IPR050151">
    <property type="entry name" value="Class-I_Pyr_Nuc-Dis_Oxidored"/>
</dbReference>
<evidence type="ECO:0000256" key="13">
    <source>
        <dbReference type="PIRSR" id="PIRSR000350-2"/>
    </source>
</evidence>
<evidence type="ECO:0000313" key="19">
    <source>
        <dbReference type="EMBL" id="EMS81476.1"/>
    </source>
</evidence>